<protein>
    <submittedName>
        <fullName evidence="2">Uncharacterized protein</fullName>
    </submittedName>
</protein>
<sequence length="40" mass="4682">MVKQWLISYLPQSKLALNLILGIICLNSYTFFLFVAILHR</sequence>
<accession>A0A0E9UEK1</accession>
<keyword evidence="1" id="KW-1133">Transmembrane helix</keyword>
<name>A0A0E9UEK1_ANGAN</name>
<organism evidence="2">
    <name type="scientific">Anguilla anguilla</name>
    <name type="common">European freshwater eel</name>
    <name type="synonym">Muraena anguilla</name>
    <dbReference type="NCBI Taxonomy" id="7936"/>
    <lineage>
        <taxon>Eukaryota</taxon>
        <taxon>Metazoa</taxon>
        <taxon>Chordata</taxon>
        <taxon>Craniata</taxon>
        <taxon>Vertebrata</taxon>
        <taxon>Euteleostomi</taxon>
        <taxon>Actinopterygii</taxon>
        <taxon>Neopterygii</taxon>
        <taxon>Teleostei</taxon>
        <taxon>Anguilliformes</taxon>
        <taxon>Anguillidae</taxon>
        <taxon>Anguilla</taxon>
    </lineage>
</organism>
<feature type="transmembrane region" description="Helical" evidence="1">
    <location>
        <begin position="15"/>
        <end position="38"/>
    </location>
</feature>
<keyword evidence="1" id="KW-0812">Transmembrane</keyword>
<dbReference type="AlphaFoldDB" id="A0A0E9UEK1"/>
<dbReference type="EMBL" id="GBXM01045214">
    <property type="protein sequence ID" value="JAH63363.1"/>
    <property type="molecule type" value="Transcribed_RNA"/>
</dbReference>
<reference evidence="2" key="2">
    <citation type="journal article" date="2015" name="Fish Shellfish Immunol.">
        <title>Early steps in the European eel (Anguilla anguilla)-Vibrio vulnificus interaction in the gills: Role of the RtxA13 toxin.</title>
        <authorList>
            <person name="Callol A."/>
            <person name="Pajuelo D."/>
            <person name="Ebbesson L."/>
            <person name="Teles M."/>
            <person name="MacKenzie S."/>
            <person name="Amaro C."/>
        </authorList>
    </citation>
    <scope>NUCLEOTIDE SEQUENCE</scope>
</reference>
<evidence type="ECO:0000256" key="1">
    <source>
        <dbReference type="SAM" id="Phobius"/>
    </source>
</evidence>
<reference evidence="2" key="1">
    <citation type="submission" date="2014-11" db="EMBL/GenBank/DDBJ databases">
        <authorList>
            <person name="Amaro Gonzalez C."/>
        </authorList>
    </citation>
    <scope>NUCLEOTIDE SEQUENCE</scope>
</reference>
<keyword evidence="1" id="KW-0472">Membrane</keyword>
<proteinExistence type="predicted"/>
<evidence type="ECO:0000313" key="2">
    <source>
        <dbReference type="EMBL" id="JAH63363.1"/>
    </source>
</evidence>